<dbReference type="KEGG" id="plei:Q9312_18040"/>
<evidence type="ECO:0000313" key="1">
    <source>
        <dbReference type="EMBL" id="WMS87111.1"/>
    </source>
</evidence>
<dbReference type="GO" id="GO:0009401">
    <property type="term" value="P:phosphoenolpyruvate-dependent sugar phosphotransferase system"/>
    <property type="evidence" value="ECO:0007669"/>
    <property type="project" value="InterPro"/>
</dbReference>
<protein>
    <submittedName>
        <fullName evidence="1">Uncharacterized protein</fullName>
    </submittedName>
</protein>
<accession>A0AA51RSZ3</accession>
<dbReference type="Gene3D" id="3.40.50.510">
    <property type="entry name" value="Phosphotransferase system, mannose-type IIA component"/>
    <property type="match status" value="1"/>
</dbReference>
<dbReference type="AlphaFoldDB" id="A0AA51RSZ3"/>
<name>A0AA51RSZ3_9GAMM</name>
<dbReference type="Proteomes" id="UP001239782">
    <property type="component" value="Chromosome"/>
</dbReference>
<dbReference type="InterPro" id="IPR036662">
    <property type="entry name" value="PTS_EIIA_man-typ_sf"/>
</dbReference>
<proteinExistence type="predicted"/>
<dbReference type="GO" id="GO:0016020">
    <property type="term" value="C:membrane"/>
    <property type="evidence" value="ECO:0007669"/>
    <property type="project" value="InterPro"/>
</dbReference>
<sequence>MGNLSVLILSRSMAGKELLGVVRKRVGSMNIDCHTLTFNPDATDNIVFPHISGRIRNINKGRGVIVLVDSDATHQTLLQRLADECPAIVVSGFNDAMLDAIRHCEALDLEQAADLLADAARAAIKTYQKHD</sequence>
<evidence type="ECO:0000313" key="2">
    <source>
        <dbReference type="Proteomes" id="UP001239782"/>
    </source>
</evidence>
<dbReference type="RefSeq" id="WP_309202250.1">
    <property type="nucleotide sequence ID" value="NZ_CP133548.1"/>
</dbReference>
<dbReference type="SUPFAM" id="SSF53062">
    <property type="entry name" value="PTS system fructose IIA component-like"/>
    <property type="match status" value="1"/>
</dbReference>
<dbReference type="EMBL" id="CP133548">
    <property type="protein sequence ID" value="WMS87111.1"/>
    <property type="molecule type" value="Genomic_DNA"/>
</dbReference>
<gene>
    <name evidence="1" type="ORF">Q9312_18040</name>
</gene>
<organism evidence="1 2">
    <name type="scientific">Pleionea litopenaei</name>
    <dbReference type="NCBI Taxonomy" id="3070815"/>
    <lineage>
        <taxon>Bacteria</taxon>
        <taxon>Pseudomonadati</taxon>
        <taxon>Pseudomonadota</taxon>
        <taxon>Gammaproteobacteria</taxon>
        <taxon>Oceanospirillales</taxon>
        <taxon>Pleioneaceae</taxon>
        <taxon>Pleionea</taxon>
    </lineage>
</organism>
<keyword evidence="2" id="KW-1185">Reference proteome</keyword>
<reference evidence="1 2" key="1">
    <citation type="submission" date="2023-08" db="EMBL/GenBank/DDBJ databases">
        <title>Pleionea litopenaei sp. nov., isolated from stomach of juvenile Litopenaeus vannamei.</title>
        <authorList>
            <person name="Rho A.M."/>
            <person name="Hwang C.Y."/>
        </authorList>
    </citation>
    <scope>NUCLEOTIDE SEQUENCE [LARGE SCALE GENOMIC DNA]</scope>
    <source>
        <strain evidence="1 2">HL-JVS1</strain>
    </source>
</reference>